<proteinExistence type="predicted"/>
<keyword evidence="2" id="KW-1185">Reference proteome</keyword>
<comment type="caution">
    <text evidence="1">The sequence shown here is derived from an EMBL/GenBank/DDBJ whole genome shotgun (WGS) entry which is preliminary data.</text>
</comment>
<dbReference type="EMBL" id="JARJCW010000172">
    <property type="protein sequence ID" value="KAJ7189586.1"/>
    <property type="molecule type" value="Genomic_DNA"/>
</dbReference>
<organism evidence="1 2">
    <name type="scientific">Mycena pura</name>
    <dbReference type="NCBI Taxonomy" id="153505"/>
    <lineage>
        <taxon>Eukaryota</taxon>
        <taxon>Fungi</taxon>
        <taxon>Dikarya</taxon>
        <taxon>Basidiomycota</taxon>
        <taxon>Agaricomycotina</taxon>
        <taxon>Agaricomycetes</taxon>
        <taxon>Agaricomycetidae</taxon>
        <taxon>Agaricales</taxon>
        <taxon>Marasmiineae</taxon>
        <taxon>Mycenaceae</taxon>
        <taxon>Mycena</taxon>
    </lineage>
</organism>
<reference evidence="1" key="1">
    <citation type="submission" date="2023-03" db="EMBL/GenBank/DDBJ databases">
        <title>Massive genome expansion in bonnet fungi (Mycena s.s.) driven by repeated elements and novel gene families across ecological guilds.</title>
        <authorList>
            <consortium name="Lawrence Berkeley National Laboratory"/>
            <person name="Harder C.B."/>
            <person name="Miyauchi S."/>
            <person name="Viragh M."/>
            <person name="Kuo A."/>
            <person name="Thoen E."/>
            <person name="Andreopoulos B."/>
            <person name="Lu D."/>
            <person name="Skrede I."/>
            <person name="Drula E."/>
            <person name="Henrissat B."/>
            <person name="Morin E."/>
            <person name="Kohler A."/>
            <person name="Barry K."/>
            <person name="LaButti K."/>
            <person name="Morin E."/>
            <person name="Salamov A."/>
            <person name="Lipzen A."/>
            <person name="Mereny Z."/>
            <person name="Hegedus B."/>
            <person name="Baldrian P."/>
            <person name="Stursova M."/>
            <person name="Weitz H."/>
            <person name="Taylor A."/>
            <person name="Grigoriev I.V."/>
            <person name="Nagy L.G."/>
            <person name="Martin F."/>
            <person name="Kauserud H."/>
        </authorList>
    </citation>
    <scope>NUCLEOTIDE SEQUENCE</scope>
    <source>
        <strain evidence="1">9144</strain>
    </source>
</reference>
<gene>
    <name evidence="1" type="ORF">GGX14DRAFT_408687</name>
</gene>
<dbReference type="AlphaFoldDB" id="A0AAD6UMC6"/>
<accession>A0AAD6UMC6</accession>
<name>A0AAD6UMC6_9AGAR</name>
<evidence type="ECO:0000313" key="2">
    <source>
        <dbReference type="Proteomes" id="UP001219525"/>
    </source>
</evidence>
<sequence length="313" mass="34333">MDAFKSRSDVISDQLIGCKAIAAELKGGLTMEQLEFFVRIELQKEITCPKTNNSLAASGFLSSAKHGGFLKSSATCKGVVAEMCRERCQNLATIKISKSSLTAEAEIARILCISRTFTETRQYDKFSLLHIKVMTLHEFKRGNKVTKQGTTPLPNLTGWFAKPKPDPLPAPRTPSGEHLKVIPAVPTINVASRGEPAVVNGVQHVLAIVSDDEHETSSKKCEKKITICRKLSIQAIQRLSGPRAWHGTLTPALPAPAPTAPRALARTTLTCPCSVCIRDRRTHPHTCTVARTAARMVAQRDRHAGTEWRRQII</sequence>
<protein>
    <submittedName>
        <fullName evidence="1">Uncharacterized protein</fullName>
    </submittedName>
</protein>
<evidence type="ECO:0000313" key="1">
    <source>
        <dbReference type="EMBL" id="KAJ7189586.1"/>
    </source>
</evidence>
<dbReference type="Proteomes" id="UP001219525">
    <property type="component" value="Unassembled WGS sequence"/>
</dbReference>